<accession>A0A6A7YA19</accession>
<gene>
    <name evidence="2" type="ORF">F0357_21660</name>
</gene>
<dbReference type="AlphaFoldDB" id="A0A6A7YA19"/>
<evidence type="ECO:0000256" key="1">
    <source>
        <dbReference type="SAM" id="MobiDB-lite"/>
    </source>
</evidence>
<organism evidence="2 3">
    <name type="scientific">Segnochrobactrum spirostomi</name>
    <dbReference type="NCBI Taxonomy" id="2608987"/>
    <lineage>
        <taxon>Bacteria</taxon>
        <taxon>Pseudomonadati</taxon>
        <taxon>Pseudomonadota</taxon>
        <taxon>Alphaproteobacteria</taxon>
        <taxon>Hyphomicrobiales</taxon>
        <taxon>Segnochrobactraceae</taxon>
        <taxon>Segnochrobactrum</taxon>
    </lineage>
</organism>
<name>A0A6A7YA19_9HYPH</name>
<evidence type="ECO:0000313" key="3">
    <source>
        <dbReference type="Proteomes" id="UP000332515"/>
    </source>
</evidence>
<keyword evidence="3" id="KW-1185">Reference proteome</keyword>
<evidence type="ECO:0008006" key="4">
    <source>
        <dbReference type="Google" id="ProtNLM"/>
    </source>
</evidence>
<dbReference type="RefSeq" id="WP_153489921.1">
    <property type="nucleotide sequence ID" value="NZ_VWNA01000003.1"/>
</dbReference>
<feature type="region of interest" description="Disordered" evidence="1">
    <location>
        <begin position="104"/>
        <end position="124"/>
    </location>
</feature>
<proteinExistence type="predicted"/>
<sequence length="124" mass="13501">MTATARENNESNIYARTLTPKGIKFSANRNGTRIATFFAAVRYAKREGTYDLMVTASGKALADIEPELENARPIRVYGVHEDLVANDGRRQRGVFRVIGLSRPKEDAATASTHQPCQGPHGAAA</sequence>
<dbReference type="EMBL" id="VWNA01000003">
    <property type="protein sequence ID" value="MQT15217.1"/>
    <property type="molecule type" value="Genomic_DNA"/>
</dbReference>
<evidence type="ECO:0000313" key="2">
    <source>
        <dbReference type="EMBL" id="MQT15217.1"/>
    </source>
</evidence>
<protein>
    <recommendedName>
        <fullName evidence="4">Single-stranded DNA-binding protein</fullName>
    </recommendedName>
</protein>
<comment type="caution">
    <text evidence="2">The sequence shown here is derived from an EMBL/GenBank/DDBJ whole genome shotgun (WGS) entry which is preliminary data.</text>
</comment>
<dbReference type="Proteomes" id="UP000332515">
    <property type="component" value="Unassembled WGS sequence"/>
</dbReference>
<reference evidence="2 3" key="1">
    <citation type="submission" date="2019-09" db="EMBL/GenBank/DDBJ databases">
        <title>Segnochrobactrum spirostomi gen. nov., sp. nov., isolated from the ciliate Spirostomum cf. yagiui and description of a novel family, Segnochrobactraceae fam. nov. within the order Rhizobiales of the class Alphaproteobacteria.</title>
        <authorList>
            <person name="Akter S."/>
            <person name="Shazib S.U.A."/>
            <person name="Shin M.K."/>
        </authorList>
    </citation>
    <scope>NUCLEOTIDE SEQUENCE [LARGE SCALE GENOMIC DNA]</scope>
    <source>
        <strain evidence="2 3">Sp-1</strain>
    </source>
</reference>